<keyword evidence="5 8" id="KW-0812">Transmembrane</keyword>
<keyword evidence="7 8" id="KW-0472">Membrane</keyword>
<evidence type="ECO:0000256" key="8">
    <source>
        <dbReference type="RuleBase" id="RU365092"/>
    </source>
</evidence>
<feature type="transmembrane region" description="Helical" evidence="8">
    <location>
        <begin position="344"/>
        <end position="365"/>
    </location>
</feature>
<comment type="similarity">
    <text evidence="2 8">Belongs to the lactate permease family.</text>
</comment>
<protein>
    <recommendedName>
        <fullName evidence="8">L-lactate permease</fullName>
    </recommendedName>
</protein>
<accession>A0A0R2CIX5</accession>
<proteinExistence type="inferred from homology"/>
<evidence type="ECO:0000313" key="9">
    <source>
        <dbReference type="EMBL" id="KRM91301.1"/>
    </source>
</evidence>
<dbReference type="RefSeq" id="WP_009166424.1">
    <property type="nucleotide sequence ID" value="NZ_AYZI01000006.1"/>
</dbReference>
<dbReference type="GO" id="GO:0015129">
    <property type="term" value="F:lactate transmembrane transporter activity"/>
    <property type="evidence" value="ECO:0007669"/>
    <property type="project" value="UniProtKB-UniRule"/>
</dbReference>
<feature type="transmembrane region" description="Helical" evidence="8">
    <location>
        <begin position="186"/>
        <end position="204"/>
    </location>
</feature>
<dbReference type="EMBL" id="AYZI01000006">
    <property type="protein sequence ID" value="KRM91301.1"/>
    <property type="molecule type" value="Genomic_DNA"/>
</dbReference>
<dbReference type="GO" id="GO:0015295">
    <property type="term" value="F:solute:proton symporter activity"/>
    <property type="evidence" value="ECO:0007669"/>
    <property type="project" value="TreeGrafter"/>
</dbReference>
<feature type="transmembrane region" description="Helical" evidence="8">
    <location>
        <begin position="245"/>
        <end position="268"/>
    </location>
</feature>
<feature type="transmembrane region" description="Helical" evidence="8">
    <location>
        <begin position="385"/>
        <end position="401"/>
    </location>
</feature>
<dbReference type="STRING" id="1423745.GCA_001311215_01193"/>
<dbReference type="AlphaFoldDB" id="A0A0R2CIX5"/>
<gene>
    <name evidence="9" type="ORF">FC87_GL001021</name>
</gene>
<evidence type="ECO:0000256" key="4">
    <source>
        <dbReference type="ARBA" id="ARBA00022475"/>
    </source>
</evidence>
<dbReference type="PATRIC" id="fig|1423745.4.peg.1084"/>
<feature type="transmembrane region" description="Helical" evidence="8">
    <location>
        <begin position="300"/>
        <end position="323"/>
    </location>
</feature>
<comment type="subcellular location">
    <subcellularLocation>
        <location evidence="1 8">Cell membrane</location>
        <topology evidence="1 8">Multi-pass membrane protein</topology>
    </subcellularLocation>
</comment>
<dbReference type="Pfam" id="PF02652">
    <property type="entry name" value="Lactate_perm"/>
    <property type="match status" value="1"/>
</dbReference>
<evidence type="ECO:0000256" key="5">
    <source>
        <dbReference type="ARBA" id="ARBA00022692"/>
    </source>
</evidence>
<feature type="transmembrane region" description="Helical" evidence="8">
    <location>
        <begin position="216"/>
        <end position="233"/>
    </location>
</feature>
<feature type="transmembrane region" description="Helical" evidence="8">
    <location>
        <begin position="129"/>
        <end position="147"/>
    </location>
</feature>
<sequence>MYLLLSVLPILLPVFFLGVLNWPAPKGMGISAVMIMIVGFFFWKMPILAVTASLLQGIHKSLPIVWILFGALLLLRALEFTNSIQRINLGFTRLTTDMRLQAVIVTFLFGSLIEGVSGFGTPAMVTAPLLIALGFKPLSAVVLALAADSTASSFGAVGTPLTVGLSNTLSAGGLENVSTKITTVELISGTFLPLILIFLLVVLLPNQQQKNKLGSVLELAPWALLIGFCYNGIGWITQHFLGHEMVAIISSIGALGLAVLTIRLHFLLPAKLEKHPWQQTPQSRELNSAESVTMPLWLAWFPYVLTVILLVLPKFVPAIHHFLTNQVNLSWMKILGFKTINSEWLLLASPGTVLVLVAIVTLLIHRVSWADFGTETKQVVVSMKYTVLALVVTLVMVQVFTNSGINTSSLASMPEFLAEKLAHAFSGIWLGIAPLLGGLGSFVTGSTTVSTLTFAPVQASVAKDAGLDVDLVLALQVIGASIGNMICIHNIVAVSGVVGLTGKEGQVLRENALPVLFYFGLLLVAIMIVS</sequence>
<keyword evidence="3 8" id="KW-0813">Transport</keyword>
<organism evidence="9 10">
    <name type="scientific">Fructilactobacillus florum DSM 22689 = JCM 16035</name>
    <dbReference type="NCBI Taxonomy" id="1423745"/>
    <lineage>
        <taxon>Bacteria</taxon>
        <taxon>Bacillati</taxon>
        <taxon>Bacillota</taxon>
        <taxon>Bacilli</taxon>
        <taxon>Lactobacillales</taxon>
        <taxon>Lactobacillaceae</taxon>
        <taxon>Fructilactobacillus</taxon>
    </lineage>
</organism>
<feature type="transmembrane region" description="Helical" evidence="8">
    <location>
        <begin position="31"/>
        <end position="55"/>
    </location>
</feature>
<feature type="transmembrane region" description="Helical" evidence="8">
    <location>
        <begin position="62"/>
        <end position="78"/>
    </location>
</feature>
<keyword evidence="4 8" id="KW-1003">Cell membrane</keyword>
<evidence type="ECO:0000256" key="7">
    <source>
        <dbReference type="ARBA" id="ARBA00023136"/>
    </source>
</evidence>
<feature type="transmembrane region" description="Helical" evidence="8">
    <location>
        <begin position="153"/>
        <end position="174"/>
    </location>
</feature>
<dbReference type="PANTHER" id="PTHR30003:SF0">
    <property type="entry name" value="GLYCOLATE PERMEASE GLCA-RELATED"/>
    <property type="match status" value="1"/>
</dbReference>
<dbReference type="PANTHER" id="PTHR30003">
    <property type="entry name" value="L-LACTATE PERMEASE"/>
    <property type="match status" value="1"/>
</dbReference>
<comment type="function">
    <text evidence="8">Uptake of L-lactate across the membrane. Can also transport D-lactate and glycolate.</text>
</comment>
<feature type="transmembrane region" description="Helical" evidence="8">
    <location>
        <begin position="421"/>
        <end position="443"/>
    </location>
</feature>
<name>A0A0R2CIX5_9LACO</name>
<reference evidence="9 10" key="1">
    <citation type="journal article" date="2015" name="Genome Announc.">
        <title>Expanding the biotechnology potential of lactobacilli through comparative genomics of 213 strains and associated genera.</title>
        <authorList>
            <person name="Sun Z."/>
            <person name="Harris H.M."/>
            <person name="McCann A."/>
            <person name="Guo C."/>
            <person name="Argimon S."/>
            <person name="Zhang W."/>
            <person name="Yang X."/>
            <person name="Jeffery I.B."/>
            <person name="Cooney J.C."/>
            <person name="Kagawa T.F."/>
            <person name="Liu W."/>
            <person name="Song Y."/>
            <person name="Salvetti E."/>
            <person name="Wrobel A."/>
            <person name="Rasinkangas P."/>
            <person name="Parkhill J."/>
            <person name="Rea M.C."/>
            <person name="O'Sullivan O."/>
            <person name="Ritari J."/>
            <person name="Douillard F.P."/>
            <person name="Paul Ross R."/>
            <person name="Yang R."/>
            <person name="Briner A.E."/>
            <person name="Felis G.E."/>
            <person name="de Vos W.M."/>
            <person name="Barrangou R."/>
            <person name="Klaenhammer T.R."/>
            <person name="Caufield P.W."/>
            <person name="Cui Y."/>
            <person name="Zhang H."/>
            <person name="O'Toole P.W."/>
        </authorList>
    </citation>
    <scope>NUCLEOTIDE SEQUENCE [LARGE SCALE GENOMIC DNA]</scope>
    <source>
        <strain evidence="9 10">DSM 22689</strain>
    </source>
</reference>
<evidence type="ECO:0000256" key="1">
    <source>
        <dbReference type="ARBA" id="ARBA00004651"/>
    </source>
</evidence>
<evidence type="ECO:0000256" key="3">
    <source>
        <dbReference type="ARBA" id="ARBA00022448"/>
    </source>
</evidence>
<evidence type="ECO:0000256" key="2">
    <source>
        <dbReference type="ARBA" id="ARBA00010100"/>
    </source>
</evidence>
<dbReference type="GO" id="GO:0005886">
    <property type="term" value="C:plasma membrane"/>
    <property type="evidence" value="ECO:0007669"/>
    <property type="project" value="UniProtKB-SubCell"/>
</dbReference>
<evidence type="ECO:0000256" key="6">
    <source>
        <dbReference type="ARBA" id="ARBA00022989"/>
    </source>
</evidence>
<dbReference type="Proteomes" id="UP000051586">
    <property type="component" value="Unassembled WGS sequence"/>
</dbReference>
<feature type="transmembrane region" description="Helical" evidence="8">
    <location>
        <begin position="98"/>
        <end position="117"/>
    </location>
</feature>
<comment type="caution">
    <text evidence="9">The sequence shown here is derived from an EMBL/GenBank/DDBJ whole genome shotgun (WGS) entry which is preliminary data.</text>
</comment>
<keyword evidence="6 8" id="KW-1133">Transmembrane helix</keyword>
<feature type="transmembrane region" description="Helical" evidence="8">
    <location>
        <begin position="512"/>
        <end position="529"/>
    </location>
</feature>
<evidence type="ECO:0000313" key="10">
    <source>
        <dbReference type="Proteomes" id="UP000051586"/>
    </source>
</evidence>
<dbReference type="InterPro" id="IPR003804">
    <property type="entry name" value="Lactate_perm"/>
</dbReference>